<keyword evidence="2" id="KW-1185">Reference proteome</keyword>
<dbReference type="InterPro" id="IPR011059">
    <property type="entry name" value="Metal-dep_hydrolase_composite"/>
</dbReference>
<organism evidence="1 2">
    <name type="scientific">Bifidobacterium catenulatum DSM 16992 = JCM 1194 = LMG 11043</name>
    <dbReference type="NCBI Taxonomy" id="566552"/>
    <lineage>
        <taxon>Bacteria</taxon>
        <taxon>Bacillati</taxon>
        <taxon>Actinomycetota</taxon>
        <taxon>Actinomycetes</taxon>
        <taxon>Bifidobacteriales</taxon>
        <taxon>Bifidobacteriaceae</taxon>
        <taxon>Bifidobacterium</taxon>
    </lineage>
</organism>
<reference evidence="1 2" key="1">
    <citation type="submission" date="2012-02" db="EMBL/GenBank/DDBJ databases">
        <title>Complete genome sequence of Bifidobacterium catenulatum JCM 1194.</title>
        <authorList>
            <person name="Toh H."/>
            <person name="Oshima K."/>
            <person name="Morita H."/>
            <person name="Hattori M."/>
        </authorList>
    </citation>
    <scope>NUCLEOTIDE SEQUENCE [LARGE SCALE GENOMIC DNA]</scope>
    <source>
        <strain evidence="1 2">JCM 1194</strain>
    </source>
</reference>
<name>A0ABM7EVL3_9BIFI</name>
<sequence>MVNPNHQFVVDANALLGRNPISAFDGAKLDGVISRTIIGGRP</sequence>
<proteinExistence type="predicted"/>
<gene>
    <name evidence="1" type="ORF">BBCT_1015</name>
</gene>
<protein>
    <submittedName>
        <fullName evidence="1">Uncharacterized protein</fullName>
    </submittedName>
</protein>
<accession>A0ABM7EVL3</accession>
<dbReference type="SUPFAM" id="SSF51338">
    <property type="entry name" value="Composite domain of metallo-dependent hydrolases"/>
    <property type="match status" value="1"/>
</dbReference>
<evidence type="ECO:0000313" key="1">
    <source>
        <dbReference type="EMBL" id="BAR01983.1"/>
    </source>
</evidence>
<dbReference type="EMBL" id="AP012325">
    <property type="protein sequence ID" value="BAR01983.1"/>
    <property type="molecule type" value="Genomic_DNA"/>
</dbReference>
<evidence type="ECO:0000313" key="2">
    <source>
        <dbReference type="Proteomes" id="UP000035061"/>
    </source>
</evidence>
<dbReference type="Proteomes" id="UP000035061">
    <property type="component" value="Chromosome"/>
</dbReference>